<evidence type="ECO:0000313" key="2">
    <source>
        <dbReference type="Proteomes" id="UP000316343"/>
    </source>
</evidence>
<organism evidence="1 2">
    <name type="scientific">Erythrobacter insulae</name>
    <dbReference type="NCBI Taxonomy" id="2584124"/>
    <lineage>
        <taxon>Bacteria</taxon>
        <taxon>Pseudomonadati</taxon>
        <taxon>Pseudomonadota</taxon>
        <taxon>Alphaproteobacteria</taxon>
        <taxon>Sphingomonadales</taxon>
        <taxon>Erythrobacteraceae</taxon>
        <taxon>Erythrobacter/Porphyrobacter group</taxon>
        <taxon>Erythrobacter</taxon>
    </lineage>
</organism>
<dbReference type="AlphaFoldDB" id="A0A547P9T1"/>
<accession>A0A547P9T1</accession>
<evidence type="ECO:0000313" key="1">
    <source>
        <dbReference type="EMBL" id="TRD10911.1"/>
    </source>
</evidence>
<dbReference type="RefSeq" id="WP_142787173.1">
    <property type="nucleotide sequence ID" value="NZ_VHJK01000001.1"/>
</dbReference>
<proteinExistence type="predicted"/>
<gene>
    <name evidence="1" type="ORF">FGU71_02910</name>
</gene>
<comment type="caution">
    <text evidence="1">The sequence shown here is derived from an EMBL/GenBank/DDBJ whole genome shotgun (WGS) entry which is preliminary data.</text>
</comment>
<reference evidence="1 2" key="1">
    <citation type="submission" date="2019-06" db="EMBL/GenBank/DDBJ databases">
        <title>Erythrobacter insulae sp. nov., isolated from a tidal flat.</title>
        <authorList>
            <person name="Yoon J.-H."/>
        </authorList>
    </citation>
    <scope>NUCLEOTIDE SEQUENCE [LARGE SCALE GENOMIC DNA]</scope>
    <source>
        <strain evidence="1 2">JBTF-M21</strain>
    </source>
</reference>
<protein>
    <submittedName>
        <fullName evidence="1">Uncharacterized protein</fullName>
    </submittedName>
</protein>
<dbReference type="OrthoDB" id="7432667at2"/>
<dbReference type="Proteomes" id="UP000316343">
    <property type="component" value="Unassembled WGS sequence"/>
</dbReference>
<dbReference type="EMBL" id="VHJK01000001">
    <property type="protein sequence ID" value="TRD10911.1"/>
    <property type="molecule type" value="Genomic_DNA"/>
</dbReference>
<sequence length="149" mass="16056">MTLLTSAILAISIHSGSVPDLLVCRASSVASVETGGSSAVVTDSDGSVLTGRSVDTEVREISAVIQLRLNGDDPRVNLPRFLAPQVASSKGGWYRVKDLEMKDDFIRGKVVFNFMQSSRFEIDRRTGILTSGNGFLASCEVADVSERKF</sequence>
<keyword evidence="2" id="KW-1185">Reference proteome</keyword>
<name>A0A547P9T1_9SPHN</name>